<keyword evidence="1" id="KW-0472">Membrane</keyword>
<evidence type="ECO:0000313" key="2">
    <source>
        <dbReference type="EMBL" id="SED28858.1"/>
    </source>
</evidence>
<dbReference type="AlphaFoldDB" id="A0A1H4ZGT4"/>
<dbReference type="RefSeq" id="WP_143038343.1">
    <property type="nucleotide sequence ID" value="NZ_FNTJ01000003.1"/>
</dbReference>
<dbReference type="EMBL" id="FNTJ01000003">
    <property type="protein sequence ID" value="SED28858.1"/>
    <property type="molecule type" value="Genomic_DNA"/>
</dbReference>
<evidence type="ECO:0000256" key="1">
    <source>
        <dbReference type="SAM" id="Phobius"/>
    </source>
</evidence>
<gene>
    <name evidence="2" type="ORF">SAMN05216178_6630</name>
</gene>
<organism evidence="2 3">
    <name type="scientific">Pseudomonas saponiphila</name>
    <dbReference type="NCBI Taxonomy" id="556534"/>
    <lineage>
        <taxon>Bacteria</taxon>
        <taxon>Pseudomonadati</taxon>
        <taxon>Pseudomonadota</taxon>
        <taxon>Gammaproteobacteria</taxon>
        <taxon>Pseudomonadales</taxon>
        <taxon>Pseudomonadaceae</taxon>
        <taxon>Pseudomonas</taxon>
    </lineage>
</organism>
<name>A0A1H4ZGT4_9PSED</name>
<keyword evidence="3" id="KW-1185">Reference proteome</keyword>
<keyword evidence="1" id="KW-1133">Transmembrane helix</keyword>
<proteinExistence type="predicted"/>
<keyword evidence="1" id="KW-0812">Transmembrane</keyword>
<sequence>MDSEILLWIAGGMFVFLMVGYAYREVTCPSCGKFFSKVVDKKEDIGRRYENVSVERQVKKNDGADPPNFETRVKEYELTFTKYLKHYRCKSCADTWTEQTESQTGKRFLSEHTRLY</sequence>
<dbReference type="Proteomes" id="UP000198982">
    <property type="component" value="Unassembled WGS sequence"/>
</dbReference>
<reference evidence="3" key="1">
    <citation type="submission" date="2016-10" db="EMBL/GenBank/DDBJ databases">
        <authorList>
            <person name="Varghese N."/>
            <person name="Submissions S."/>
        </authorList>
    </citation>
    <scope>NUCLEOTIDE SEQUENCE [LARGE SCALE GENOMIC DNA]</scope>
    <source>
        <strain evidence="3">DSM 9751</strain>
    </source>
</reference>
<feature type="transmembrane region" description="Helical" evidence="1">
    <location>
        <begin position="6"/>
        <end position="23"/>
    </location>
</feature>
<protein>
    <submittedName>
        <fullName evidence="2">Uncharacterized protein</fullName>
    </submittedName>
</protein>
<evidence type="ECO:0000313" key="3">
    <source>
        <dbReference type="Proteomes" id="UP000198982"/>
    </source>
</evidence>
<accession>A0A1H4ZGT4</accession>